<dbReference type="PANTHER" id="PTHR43340">
    <property type="entry name" value="HYPOXANTHINE-GUANINE PHOSPHORIBOSYLTRANSFERASE"/>
    <property type="match status" value="1"/>
</dbReference>
<evidence type="ECO:0000256" key="7">
    <source>
        <dbReference type="ARBA" id="ARBA00022676"/>
    </source>
</evidence>
<dbReference type="Proteomes" id="UP000268469">
    <property type="component" value="Unassembled WGS sequence"/>
</dbReference>
<evidence type="ECO:0000256" key="2">
    <source>
        <dbReference type="ARBA" id="ARBA00004496"/>
    </source>
</evidence>
<gene>
    <name evidence="17" type="primary">hpt</name>
    <name evidence="17" type="ORF">DRP53_08875</name>
</gene>
<dbReference type="EMBL" id="QNBE01000098">
    <property type="protein sequence ID" value="RKX69223.1"/>
    <property type="molecule type" value="Genomic_DNA"/>
</dbReference>
<keyword evidence="6 15" id="KW-0963">Cytoplasm</keyword>
<dbReference type="NCBIfam" id="TIGR01203">
    <property type="entry name" value="HGPRTase"/>
    <property type="match status" value="1"/>
</dbReference>
<comment type="similarity">
    <text evidence="4 15">Belongs to the purine/pyrimidine phosphoribosyltransferase family.</text>
</comment>
<evidence type="ECO:0000256" key="1">
    <source>
        <dbReference type="ARBA" id="ARBA00001946"/>
    </source>
</evidence>
<dbReference type="Pfam" id="PF00156">
    <property type="entry name" value="Pribosyltran"/>
    <property type="match status" value="1"/>
</dbReference>
<dbReference type="GO" id="GO:0046100">
    <property type="term" value="P:hypoxanthine metabolic process"/>
    <property type="evidence" value="ECO:0007669"/>
    <property type="project" value="TreeGrafter"/>
</dbReference>
<keyword evidence="9 15" id="KW-0479">Metal-binding</keyword>
<evidence type="ECO:0000256" key="14">
    <source>
        <dbReference type="ARBA" id="ARBA00049402"/>
    </source>
</evidence>
<protein>
    <recommendedName>
        <fullName evidence="5 15">Hypoxanthine phosphoribosyltransferase</fullName>
        <ecNumber evidence="5 15">2.4.2.8</ecNumber>
    </recommendedName>
</protein>
<sequence length="171" mass="19308">MEILISESMLRSRINELIDEIGQDYGGSEIVVIGILTGSFVFLADLVRGFHRHNLSPKIDFMTVSSYGKGKRSSGRVRIIQDVSVNITGCEILIVDDILDTGRTLHTVVDHLKKRGPKSVRTCVLLDKKRKREVEFKADYIGFEIPDCYVVGYGLDYNGRFRELPFIGRIA</sequence>
<keyword evidence="8 15" id="KW-0808">Transferase</keyword>
<dbReference type="GO" id="GO:0000166">
    <property type="term" value="F:nucleotide binding"/>
    <property type="evidence" value="ECO:0007669"/>
    <property type="project" value="UniProtKB-KW"/>
</dbReference>
<dbReference type="InterPro" id="IPR029057">
    <property type="entry name" value="PRTase-like"/>
</dbReference>
<comment type="caution">
    <text evidence="17">The sequence shown here is derived from an EMBL/GenBank/DDBJ whole genome shotgun (WGS) entry which is preliminary data.</text>
</comment>
<dbReference type="CDD" id="cd06223">
    <property type="entry name" value="PRTases_typeI"/>
    <property type="match status" value="1"/>
</dbReference>
<dbReference type="Gene3D" id="3.40.50.2020">
    <property type="match status" value="1"/>
</dbReference>
<evidence type="ECO:0000256" key="15">
    <source>
        <dbReference type="RuleBase" id="RU364099"/>
    </source>
</evidence>
<dbReference type="GO" id="GO:0032264">
    <property type="term" value="P:IMP salvage"/>
    <property type="evidence" value="ECO:0007669"/>
    <property type="project" value="UniProtKB-UniPathway"/>
</dbReference>
<keyword evidence="7 15" id="KW-0328">Glycosyltransferase</keyword>
<dbReference type="UniPathway" id="UPA00591">
    <property type="reaction ID" value="UER00648"/>
</dbReference>
<dbReference type="GO" id="GO:0052657">
    <property type="term" value="F:guanine phosphoribosyltransferase activity"/>
    <property type="evidence" value="ECO:0007669"/>
    <property type="project" value="UniProtKB-ARBA"/>
</dbReference>
<evidence type="ECO:0000256" key="6">
    <source>
        <dbReference type="ARBA" id="ARBA00022490"/>
    </source>
</evidence>
<keyword evidence="12 15" id="KW-0460">Magnesium</keyword>
<evidence type="ECO:0000259" key="16">
    <source>
        <dbReference type="Pfam" id="PF00156"/>
    </source>
</evidence>
<dbReference type="GO" id="GO:0006178">
    <property type="term" value="P:guanine salvage"/>
    <property type="evidence" value="ECO:0007669"/>
    <property type="project" value="TreeGrafter"/>
</dbReference>
<dbReference type="GO" id="GO:0006166">
    <property type="term" value="P:purine ribonucleoside salvage"/>
    <property type="evidence" value="ECO:0007669"/>
    <property type="project" value="UniProtKB-KW"/>
</dbReference>
<evidence type="ECO:0000256" key="8">
    <source>
        <dbReference type="ARBA" id="ARBA00022679"/>
    </source>
</evidence>
<dbReference type="PANTHER" id="PTHR43340:SF1">
    <property type="entry name" value="HYPOXANTHINE PHOSPHORIBOSYLTRANSFERASE"/>
    <property type="match status" value="1"/>
</dbReference>
<dbReference type="GO" id="GO:0000287">
    <property type="term" value="F:magnesium ion binding"/>
    <property type="evidence" value="ECO:0007669"/>
    <property type="project" value="TreeGrafter"/>
</dbReference>
<comment type="subcellular location">
    <subcellularLocation>
        <location evidence="2 15">Cytoplasm</location>
    </subcellularLocation>
</comment>
<keyword evidence="11 15" id="KW-0547">Nucleotide-binding</keyword>
<name>A0A660SF11_UNCW3</name>
<dbReference type="InterPro" id="IPR000836">
    <property type="entry name" value="PRTase_dom"/>
</dbReference>
<dbReference type="InterPro" id="IPR050408">
    <property type="entry name" value="HGPRT"/>
</dbReference>
<feature type="domain" description="Phosphoribosyltransferase" evidence="16">
    <location>
        <begin position="13"/>
        <end position="157"/>
    </location>
</feature>
<evidence type="ECO:0000256" key="3">
    <source>
        <dbReference type="ARBA" id="ARBA00004669"/>
    </source>
</evidence>
<comment type="pathway">
    <text evidence="3 15">Purine metabolism; IMP biosynthesis via salvage pathway; IMP from hypoxanthine: step 1/1.</text>
</comment>
<dbReference type="GO" id="GO:0032263">
    <property type="term" value="P:GMP salvage"/>
    <property type="evidence" value="ECO:0007669"/>
    <property type="project" value="TreeGrafter"/>
</dbReference>
<dbReference type="AlphaFoldDB" id="A0A660SF11"/>
<dbReference type="GO" id="GO:0004422">
    <property type="term" value="F:hypoxanthine phosphoribosyltransferase activity"/>
    <property type="evidence" value="ECO:0007669"/>
    <property type="project" value="InterPro"/>
</dbReference>
<organism evidence="17 18">
    <name type="scientific">candidate division WOR-3 bacterium</name>
    <dbReference type="NCBI Taxonomy" id="2052148"/>
    <lineage>
        <taxon>Bacteria</taxon>
        <taxon>Bacteria division WOR-3</taxon>
    </lineage>
</organism>
<evidence type="ECO:0000256" key="12">
    <source>
        <dbReference type="ARBA" id="ARBA00022842"/>
    </source>
</evidence>
<proteinExistence type="inferred from homology"/>
<comment type="cofactor">
    <cofactor evidence="1 15">
        <name>Mg(2+)</name>
        <dbReference type="ChEBI" id="CHEBI:18420"/>
    </cofactor>
</comment>
<dbReference type="EC" id="2.4.2.8" evidence="5 15"/>
<dbReference type="GO" id="GO:0005829">
    <property type="term" value="C:cytosol"/>
    <property type="evidence" value="ECO:0007669"/>
    <property type="project" value="TreeGrafter"/>
</dbReference>
<evidence type="ECO:0000256" key="9">
    <source>
        <dbReference type="ARBA" id="ARBA00022723"/>
    </source>
</evidence>
<evidence type="ECO:0000256" key="10">
    <source>
        <dbReference type="ARBA" id="ARBA00022726"/>
    </source>
</evidence>
<evidence type="ECO:0000256" key="4">
    <source>
        <dbReference type="ARBA" id="ARBA00008391"/>
    </source>
</evidence>
<accession>A0A660SF11</accession>
<evidence type="ECO:0000256" key="5">
    <source>
        <dbReference type="ARBA" id="ARBA00011895"/>
    </source>
</evidence>
<evidence type="ECO:0000256" key="13">
    <source>
        <dbReference type="ARBA" id="ARBA00048811"/>
    </source>
</evidence>
<dbReference type="FunFam" id="3.40.50.2020:FF:000006">
    <property type="entry name" value="Hypoxanthine phosphoribosyltransferase"/>
    <property type="match status" value="1"/>
</dbReference>
<evidence type="ECO:0000313" key="18">
    <source>
        <dbReference type="Proteomes" id="UP000268469"/>
    </source>
</evidence>
<reference evidence="17 18" key="1">
    <citation type="submission" date="2018-06" db="EMBL/GenBank/DDBJ databases">
        <title>Extensive metabolic versatility and redundancy in microbially diverse, dynamic hydrothermal sediments.</title>
        <authorList>
            <person name="Dombrowski N."/>
            <person name="Teske A."/>
            <person name="Baker B.J."/>
        </authorList>
    </citation>
    <scope>NUCLEOTIDE SEQUENCE [LARGE SCALE GENOMIC DNA]</scope>
    <source>
        <strain evidence="17">B36_G15</strain>
    </source>
</reference>
<comment type="catalytic activity">
    <reaction evidence="14">
        <text>IMP + diphosphate = hypoxanthine + 5-phospho-alpha-D-ribose 1-diphosphate</text>
        <dbReference type="Rhea" id="RHEA:17973"/>
        <dbReference type="ChEBI" id="CHEBI:17368"/>
        <dbReference type="ChEBI" id="CHEBI:33019"/>
        <dbReference type="ChEBI" id="CHEBI:58017"/>
        <dbReference type="ChEBI" id="CHEBI:58053"/>
        <dbReference type="EC" id="2.4.2.8"/>
    </reaction>
    <physiologicalReaction direction="right-to-left" evidence="14">
        <dbReference type="Rhea" id="RHEA:17975"/>
    </physiologicalReaction>
</comment>
<evidence type="ECO:0000313" key="17">
    <source>
        <dbReference type="EMBL" id="RKX69223.1"/>
    </source>
</evidence>
<dbReference type="InterPro" id="IPR005904">
    <property type="entry name" value="Hxn_phspho_trans"/>
</dbReference>
<keyword evidence="10 15" id="KW-0660">Purine salvage</keyword>
<evidence type="ECO:0000256" key="11">
    <source>
        <dbReference type="ARBA" id="ARBA00022741"/>
    </source>
</evidence>
<comment type="catalytic activity">
    <reaction evidence="13">
        <text>GMP + diphosphate = guanine + 5-phospho-alpha-D-ribose 1-diphosphate</text>
        <dbReference type="Rhea" id="RHEA:25424"/>
        <dbReference type="ChEBI" id="CHEBI:16235"/>
        <dbReference type="ChEBI" id="CHEBI:33019"/>
        <dbReference type="ChEBI" id="CHEBI:58017"/>
        <dbReference type="ChEBI" id="CHEBI:58115"/>
        <dbReference type="EC" id="2.4.2.8"/>
    </reaction>
    <physiologicalReaction direction="right-to-left" evidence="13">
        <dbReference type="Rhea" id="RHEA:25426"/>
    </physiologicalReaction>
</comment>
<dbReference type="SUPFAM" id="SSF53271">
    <property type="entry name" value="PRTase-like"/>
    <property type="match status" value="1"/>
</dbReference>